<evidence type="ECO:0000256" key="6">
    <source>
        <dbReference type="ARBA" id="ARBA00022840"/>
    </source>
</evidence>
<evidence type="ECO:0000259" key="11">
    <source>
        <dbReference type="Pfam" id="PF02463"/>
    </source>
</evidence>
<evidence type="ECO:0000313" key="12">
    <source>
        <dbReference type="EMBL" id="KRM93896.1"/>
    </source>
</evidence>
<dbReference type="NCBIfam" id="TIGR00634">
    <property type="entry name" value="recN"/>
    <property type="match status" value="1"/>
</dbReference>
<dbReference type="InterPro" id="IPR003395">
    <property type="entry name" value="RecF/RecN/SMC_N"/>
</dbReference>
<dbReference type="EMBL" id="AYZR01000008">
    <property type="protein sequence ID" value="KRM93896.1"/>
    <property type="molecule type" value="Genomic_DNA"/>
</dbReference>
<dbReference type="AlphaFoldDB" id="A0A0R2CQH0"/>
<keyword evidence="5 9" id="KW-0227">DNA damage</keyword>
<evidence type="ECO:0000256" key="3">
    <source>
        <dbReference type="ARBA" id="ARBA00021315"/>
    </source>
</evidence>
<dbReference type="CDD" id="cd03241">
    <property type="entry name" value="ABC_RecN"/>
    <property type="match status" value="2"/>
</dbReference>
<comment type="caution">
    <text evidence="12">The sequence shown here is derived from an EMBL/GenBank/DDBJ whole genome shotgun (WGS) entry which is preliminary data.</text>
</comment>
<dbReference type="InterPro" id="IPR027417">
    <property type="entry name" value="P-loop_NTPase"/>
</dbReference>
<keyword evidence="10" id="KW-0175">Coiled coil</keyword>
<feature type="domain" description="RecF/RecN/SMC N-terminal" evidence="11">
    <location>
        <begin position="2"/>
        <end position="509"/>
    </location>
</feature>
<evidence type="ECO:0000256" key="5">
    <source>
        <dbReference type="ARBA" id="ARBA00022763"/>
    </source>
</evidence>
<proteinExistence type="inferred from homology"/>
<evidence type="ECO:0000256" key="7">
    <source>
        <dbReference type="ARBA" id="ARBA00023204"/>
    </source>
</evidence>
<keyword evidence="6" id="KW-0067">ATP-binding</keyword>
<dbReference type="STRING" id="1423802.FC56_GL000616"/>
<dbReference type="PIRSF" id="PIRSF003128">
    <property type="entry name" value="RecN"/>
    <property type="match status" value="1"/>
</dbReference>
<evidence type="ECO:0000256" key="2">
    <source>
        <dbReference type="ARBA" id="ARBA00009441"/>
    </source>
</evidence>
<comment type="function">
    <text evidence="1 9">May be involved in recombinational repair of damaged DNA.</text>
</comment>
<dbReference type="GO" id="GO:0006310">
    <property type="term" value="P:DNA recombination"/>
    <property type="evidence" value="ECO:0007669"/>
    <property type="project" value="InterPro"/>
</dbReference>
<dbReference type="PATRIC" id="fig|1423802.4.peg.625"/>
<feature type="coiled-coil region" evidence="10">
    <location>
        <begin position="346"/>
        <end position="380"/>
    </location>
</feature>
<comment type="similarity">
    <text evidence="2 9">Belongs to the RecN family.</text>
</comment>
<dbReference type="RefSeq" id="WP_056978372.1">
    <property type="nucleotide sequence ID" value="NZ_AYZR01000008.1"/>
</dbReference>
<dbReference type="GO" id="GO:0009432">
    <property type="term" value="P:SOS response"/>
    <property type="evidence" value="ECO:0007669"/>
    <property type="project" value="TreeGrafter"/>
</dbReference>
<sequence>MLLELAIKDFAIIEHLDIQFQEGMTVLTGETGAGKSIIIDAVSLLAGSRASHDFVRSGAKKAIIQGQFTFPEDSSTYQVLDDYGIEYDDGTIIIEREIFASGRTSARVNGILVNLGILKKIGSTIVDIQGQNDQQELMNPDKHIHLLDEVAGSQLKKILITYQEKFAKYRDLTRLIKEKAQNEKEWAQRVDMLQFQYDEISRANLVVGEEEELTATRDRLNNFQKIHDSLASAFMNINGDDDNSPLDFIGTAMSSLQDISDLDPDFQKIYESLSSAYYGLQDASSEISEQLSSQEFDQEELEEVEQRLNTIFQLKRKYGDNIDQILKYEAKIKKELDKMQGDQGNGDALEQQRQQLTAELEQLSTKLTALRIKAAKSLEKAVHHQLMDLFMEKAVFEVRITPSNELTETGRDQVEFYIQTNPGEAVLPLVKSASGGELSRIMLALKTMFAKAAGVTSIIFDEVDTGVSGRVAQAIGNKIFTISTKSQVLCITHLPQVAAMSDHHYFISKQIVNKRTQTSVLELSEAQRVEEIARMFAGTEITKLTEEHANELIDLAIREKGEIISSAK</sequence>
<keyword evidence="4" id="KW-0547">Nucleotide-binding</keyword>
<dbReference type="PANTHER" id="PTHR11059:SF0">
    <property type="entry name" value="DNA REPAIR PROTEIN RECN"/>
    <property type="match status" value="1"/>
</dbReference>
<dbReference type="GO" id="GO:0005524">
    <property type="term" value="F:ATP binding"/>
    <property type="evidence" value="ECO:0007669"/>
    <property type="project" value="UniProtKB-KW"/>
</dbReference>
<keyword evidence="13" id="KW-1185">Reference proteome</keyword>
<organism evidence="12 13">
    <name type="scientific">Lentilactobacillus senioris DSM 24302 = JCM 17472</name>
    <dbReference type="NCBI Taxonomy" id="1423802"/>
    <lineage>
        <taxon>Bacteria</taxon>
        <taxon>Bacillati</taxon>
        <taxon>Bacillota</taxon>
        <taxon>Bacilli</taxon>
        <taxon>Lactobacillales</taxon>
        <taxon>Lactobacillaceae</taxon>
        <taxon>Lentilactobacillus</taxon>
    </lineage>
</organism>
<dbReference type="Proteomes" id="UP000051256">
    <property type="component" value="Unassembled WGS sequence"/>
</dbReference>
<evidence type="ECO:0000313" key="13">
    <source>
        <dbReference type="Proteomes" id="UP000051256"/>
    </source>
</evidence>
<gene>
    <name evidence="12" type="ORF">FC56_GL000616</name>
</gene>
<keyword evidence="7 9" id="KW-0234">DNA repair</keyword>
<dbReference type="GO" id="GO:0006281">
    <property type="term" value="P:DNA repair"/>
    <property type="evidence" value="ECO:0007669"/>
    <property type="project" value="UniProtKB-KW"/>
</dbReference>
<accession>A0A0R2CQH0</accession>
<evidence type="ECO:0000256" key="8">
    <source>
        <dbReference type="ARBA" id="ARBA00033408"/>
    </source>
</evidence>
<evidence type="ECO:0000256" key="4">
    <source>
        <dbReference type="ARBA" id="ARBA00022741"/>
    </source>
</evidence>
<dbReference type="Pfam" id="PF02463">
    <property type="entry name" value="SMC_N"/>
    <property type="match status" value="1"/>
</dbReference>
<protein>
    <recommendedName>
        <fullName evidence="3 9">DNA repair protein RecN</fullName>
    </recommendedName>
    <alternativeName>
        <fullName evidence="8 9">Recombination protein N</fullName>
    </alternativeName>
</protein>
<dbReference type="Gene3D" id="3.40.50.300">
    <property type="entry name" value="P-loop containing nucleotide triphosphate hydrolases"/>
    <property type="match status" value="2"/>
</dbReference>
<dbReference type="PANTHER" id="PTHR11059">
    <property type="entry name" value="DNA REPAIR PROTEIN RECN"/>
    <property type="match status" value="1"/>
</dbReference>
<evidence type="ECO:0000256" key="1">
    <source>
        <dbReference type="ARBA" id="ARBA00003618"/>
    </source>
</evidence>
<dbReference type="FunFam" id="3.40.50.300:FF:000356">
    <property type="entry name" value="DNA repair protein RecN"/>
    <property type="match status" value="1"/>
</dbReference>
<evidence type="ECO:0000256" key="10">
    <source>
        <dbReference type="SAM" id="Coils"/>
    </source>
</evidence>
<reference evidence="12 13" key="1">
    <citation type="journal article" date="2015" name="Genome Announc.">
        <title>Expanding the biotechnology potential of lactobacilli through comparative genomics of 213 strains and associated genera.</title>
        <authorList>
            <person name="Sun Z."/>
            <person name="Harris H.M."/>
            <person name="McCann A."/>
            <person name="Guo C."/>
            <person name="Argimon S."/>
            <person name="Zhang W."/>
            <person name="Yang X."/>
            <person name="Jeffery I.B."/>
            <person name="Cooney J.C."/>
            <person name="Kagawa T.F."/>
            <person name="Liu W."/>
            <person name="Song Y."/>
            <person name="Salvetti E."/>
            <person name="Wrobel A."/>
            <person name="Rasinkangas P."/>
            <person name="Parkhill J."/>
            <person name="Rea M.C."/>
            <person name="O'Sullivan O."/>
            <person name="Ritari J."/>
            <person name="Douillard F.P."/>
            <person name="Paul Ross R."/>
            <person name="Yang R."/>
            <person name="Briner A.E."/>
            <person name="Felis G.E."/>
            <person name="de Vos W.M."/>
            <person name="Barrangou R."/>
            <person name="Klaenhammer T.R."/>
            <person name="Caufield P.W."/>
            <person name="Cui Y."/>
            <person name="Zhang H."/>
            <person name="O'Toole P.W."/>
        </authorList>
    </citation>
    <scope>NUCLEOTIDE SEQUENCE [LARGE SCALE GENOMIC DNA]</scope>
    <source>
        <strain evidence="12 13">DSM 24302</strain>
    </source>
</reference>
<name>A0A0R2CQH0_9LACO</name>
<dbReference type="FunFam" id="3.40.50.300:FF:000319">
    <property type="entry name" value="DNA repair protein RecN"/>
    <property type="match status" value="1"/>
</dbReference>
<evidence type="ECO:0000256" key="9">
    <source>
        <dbReference type="PIRNR" id="PIRNR003128"/>
    </source>
</evidence>
<dbReference type="GO" id="GO:0043590">
    <property type="term" value="C:bacterial nucleoid"/>
    <property type="evidence" value="ECO:0007669"/>
    <property type="project" value="TreeGrafter"/>
</dbReference>
<dbReference type="SUPFAM" id="SSF52540">
    <property type="entry name" value="P-loop containing nucleoside triphosphate hydrolases"/>
    <property type="match status" value="1"/>
</dbReference>
<dbReference type="InterPro" id="IPR004604">
    <property type="entry name" value="DNA_recomb/repair_RecN"/>
</dbReference>